<feature type="domain" description="CS" evidence="5">
    <location>
        <begin position="65"/>
        <end position="171"/>
    </location>
</feature>
<dbReference type="PROSITE" id="PS51203">
    <property type="entry name" value="CS"/>
    <property type="match status" value="1"/>
</dbReference>
<dbReference type="InterPro" id="IPR007052">
    <property type="entry name" value="CS_dom"/>
</dbReference>
<reference evidence="6 7" key="1">
    <citation type="submission" date="2023-03" db="EMBL/GenBank/DDBJ databases">
        <title>WGS of Methanotrichaceae archaeon Mx.</title>
        <authorList>
            <person name="Sorokin D.Y."/>
            <person name="Merkel A.Y."/>
        </authorList>
    </citation>
    <scope>NUCLEOTIDE SEQUENCE [LARGE SCALE GENOMIC DNA]</scope>
    <source>
        <strain evidence="6 7">Mx</strain>
    </source>
</reference>
<dbReference type="Proteomes" id="UP001220010">
    <property type="component" value="Unassembled WGS sequence"/>
</dbReference>
<dbReference type="CDD" id="cd06464">
    <property type="entry name" value="ACD_sHsps-like"/>
    <property type="match status" value="1"/>
</dbReference>
<accession>A0ABT5X6Q6</accession>
<evidence type="ECO:0000256" key="1">
    <source>
        <dbReference type="ARBA" id="ARBA00023016"/>
    </source>
</evidence>
<sequence>MTGLVPKDDFKRLQSRMNRLMEEFGISDPEARYMPEIRKIQDKMNQLIDDFAAEAPGVPAAMGDVMKPLADVMETDDEVIVAVDLPGMDKGDVEISVAEDLLEIRAERKEEKEEKGEEFYRKERSFSRYERSLKLPAEVRSDDAKATLKDGVLTVHLPKVEVTTRKKVKIE</sequence>
<keyword evidence="1" id="KW-0346">Stress response</keyword>
<protein>
    <submittedName>
        <fullName evidence="6">Hsp20/alpha crystallin family protein</fullName>
    </submittedName>
</protein>
<evidence type="ECO:0000313" key="6">
    <source>
        <dbReference type="EMBL" id="MDF0590375.1"/>
    </source>
</evidence>
<dbReference type="InterPro" id="IPR002068">
    <property type="entry name" value="A-crystallin/Hsp20_dom"/>
</dbReference>
<feature type="domain" description="SHSP" evidence="4">
    <location>
        <begin position="60"/>
        <end position="171"/>
    </location>
</feature>
<dbReference type="EMBL" id="JARFPK010000011">
    <property type="protein sequence ID" value="MDF0590375.1"/>
    <property type="molecule type" value="Genomic_DNA"/>
</dbReference>
<comment type="similarity">
    <text evidence="2 3">Belongs to the small heat shock protein (HSP20) family.</text>
</comment>
<evidence type="ECO:0000259" key="5">
    <source>
        <dbReference type="PROSITE" id="PS51203"/>
    </source>
</evidence>
<organism evidence="6 7">
    <name type="scientific">Candidatus Methanocrinis natronophilus</name>
    <dbReference type="NCBI Taxonomy" id="3033396"/>
    <lineage>
        <taxon>Archaea</taxon>
        <taxon>Methanobacteriati</taxon>
        <taxon>Methanobacteriota</taxon>
        <taxon>Stenosarchaea group</taxon>
        <taxon>Methanomicrobia</taxon>
        <taxon>Methanotrichales</taxon>
        <taxon>Methanotrichaceae</taxon>
        <taxon>Methanocrinis</taxon>
    </lineage>
</organism>
<dbReference type="InterPro" id="IPR008978">
    <property type="entry name" value="HSP20-like_chaperone"/>
</dbReference>
<dbReference type="SUPFAM" id="SSF49764">
    <property type="entry name" value="HSP20-like chaperones"/>
    <property type="match status" value="1"/>
</dbReference>
<dbReference type="PROSITE" id="PS01031">
    <property type="entry name" value="SHSP"/>
    <property type="match status" value="1"/>
</dbReference>
<evidence type="ECO:0000256" key="2">
    <source>
        <dbReference type="PROSITE-ProRule" id="PRU00285"/>
    </source>
</evidence>
<evidence type="ECO:0000313" key="7">
    <source>
        <dbReference type="Proteomes" id="UP001220010"/>
    </source>
</evidence>
<evidence type="ECO:0000259" key="4">
    <source>
        <dbReference type="PROSITE" id="PS01031"/>
    </source>
</evidence>
<dbReference type="RefSeq" id="WP_316966126.1">
    <property type="nucleotide sequence ID" value="NZ_JARFPK010000011.1"/>
</dbReference>
<dbReference type="Gene3D" id="2.60.40.790">
    <property type="match status" value="1"/>
</dbReference>
<gene>
    <name evidence="6" type="ORF">P0O15_04205</name>
</gene>
<dbReference type="PANTHER" id="PTHR46733">
    <property type="entry name" value="26.5 KDA HEAT SHOCK PROTEIN, MITOCHONDRIAL"/>
    <property type="match status" value="1"/>
</dbReference>
<dbReference type="PANTHER" id="PTHR46733:SF4">
    <property type="entry name" value="HEAT SHOCK PROTEIN 21, CHLOROPLASTIC"/>
    <property type="match status" value="1"/>
</dbReference>
<name>A0ABT5X6Q6_9EURY</name>
<dbReference type="InterPro" id="IPR044587">
    <property type="entry name" value="HSP21-like"/>
</dbReference>
<proteinExistence type="inferred from homology"/>
<comment type="caution">
    <text evidence="6">The sequence shown here is derived from an EMBL/GenBank/DDBJ whole genome shotgun (WGS) entry which is preliminary data.</text>
</comment>
<evidence type="ECO:0000256" key="3">
    <source>
        <dbReference type="RuleBase" id="RU003616"/>
    </source>
</evidence>
<keyword evidence="7" id="KW-1185">Reference proteome</keyword>
<dbReference type="Pfam" id="PF00011">
    <property type="entry name" value="HSP20"/>
    <property type="match status" value="1"/>
</dbReference>